<proteinExistence type="predicted"/>
<name>A0A916LFS8_MYCTX</name>
<dbReference type="EMBL" id="CSBK01002968">
    <property type="protein sequence ID" value="CPA43554.1"/>
    <property type="molecule type" value="Genomic_DNA"/>
</dbReference>
<dbReference type="AlphaFoldDB" id="A0A916LFS8"/>
<keyword evidence="1" id="KW-0378">Hydrolase</keyword>
<evidence type="ECO:0000313" key="2">
    <source>
        <dbReference type="Proteomes" id="UP000039021"/>
    </source>
</evidence>
<dbReference type="Proteomes" id="UP000039021">
    <property type="component" value="Unassembled WGS sequence"/>
</dbReference>
<accession>A0A916LFS8</accession>
<dbReference type="GO" id="GO:0016787">
    <property type="term" value="F:hydrolase activity"/>
    <property type="evidence" value="ECO:0007669"/>
    <property type="project" value="UniProtKB-KW"/>
</dbReference>
<sequence length="35" mass="3843">MLDGVGHVPMFEAPGRITELITSFIEECCPHVRAS</sequence>
<dbReference type="GO" id="GO:0016746">
    <property type="term" value="F:acyltransferase activity"/>
    <property type="evidence" value="ECO:0007669"/>
    <property type="project" value="UniProtKB-KW"/>
</dbReference>
<gene>
    <name evidence="1" type="ORF">ERS007739_04604</name>
</gene>
<evidence type="ECO:0000313" key="1">
    <source>
        <dbReference type="EMBL" id="CPA43554.1"/>
    </source>
</evidence>
<organism evidence="1 2">
    <name type="scientific">Mycobacterium tuberculosis</name>
    <dbReference type="NCBI Taxonomy" id="1773"/>
    <lineage>
        <taxon>Bacteria</taxon>
        <taxon>Bacillati</taxon>
        <taxon>Actinomycetota</taxon>
        <taxon>Actinomycetes</taxon>
        <taxon>Mycobacteriales</taxon>
        <taxon>Mycobacteriaceae</taxon>
        <taxon>Mycobacterium</taxon>
        <taxon>Mycobacterium tuberculosis complex</taxon>
    </lineage>
</organism>
<keyword evidence="1" id="KW-0808">Transferase</keyword>
<protein>
    <submittedName>
        <fullName evidence="1">Acyltransferase (Alpha/beta hydrolase family)</fullName>
    </submittedName>
</protein>
<reference evidence="2" key="1">
    <citation type="submission" date="2015-03" db="EMBL/GenBank/DDBJ databases">
        <authorList>
            <consortium name="Pathogen Informatics"/>
        </authorList>
    </citation>
    <scope>NUCLEOTIDE SEQUENCE [LARGE SCALE GENOMIC DNA]</scope>
    <source>
        <strain evidence="2">N09902308</strain>
    </source>
</reference>
<comment type="caution">
    <text evidence="1">The sequence shown here is derived from an EMBL/GenBank/DDBJ whole genome shotgun (WGS) entry which is preliminary data.</text>
</comment>
<keyword evidence="1" id="KW-0012">Acyltransferase</keyword>